<protein>
    <submittedName>
        <fullName evidence="1">Uncharacterized protein</fullName>
    </submittedName>
</protein>
<accession>A0A1V6PMM3</accession>
<name>A0A1V6PMM3_PENDC</name>
<gene>
    <name evidence="1" type="ORF">PENDEC_c001G01462</name>
</gene>
<comment type="caution">
    <text evidence="1">The sequence shown here is derived from an EMBL/GenBank/DDBJ whole genome shotgun (WGS) entry which is preliminary data.</text>
</comment>
<dbReference type="OMA" id="QIMSICI"/>
<dbReference type="PANTHER" id="PTHR47425">
    <property type="entry name" value="FARB-RELATED"/>
    <property type="match status" value="1"/>
</dbReference>
<dbReference type="PANTHER" id="PTHR47425:SF3">
    <property type="entry name" value="ZN(II)2CYS6 TRANSCRIPTION FACTOR (EUROFUNG)"/>
    <property type="match status" value="1"/>
</dbReference>
<evidence type="ECO:0000313" key="1">
    <source>
        <dbReference type="EMBL" id="OQD78265.1"/>
    </source>
</evidence>
<reference evidence="2" key="1">
    <citation type="journal article" date="2017" name="Nat. Microbiol.">
        <title>Global analysis of biosynthetic gene clusters reveals vast potential of secondary metabolite production in Penicillium species.</title>
        <authorList>
            <person name="Nielsen J.C."/>
            <person name="Grijseels S."/>
            <person name="Prigent S."/>
            <person name="Ji B."/>
            <person name="Dainat J."/>
            <person name="Nielsen K.F."/>
            <person name="Frisvad J.C."/>
            <person name="Workman M."/>
            <person name="Nielsen J."/>
        </authorList>
    </citation>
    <scope>NUCLEOTIDE SEQUENCE [LARGE SCALE GENOMIC DNA]</scope>
    <source>
        <strain evidence="2">IBT 11843</strain>
    </source>
</reference>
<dbReference type="AlphaFoldDB" id="A0A1V6PMM3"/>
<sequence>MSWLCSIELFDPGYPSMKLEPLRSSYCSAIFRTNTKRVSPRHRDFTQIMSICITALLITFYRSFGTEIPHNLQPSEEEDWQHRMGLKADAAASRTNEILETLVQAKLLDFAGPMTPPLLVPAMQIHLQRCKLGDALSKRIKLNKLEMCMLVMEEFQKTYTVASLYRGIFVKAIEQIFPGYSASATSFKSAADPAVVLENDTRPESSHMVPENPDQMAQFDEFDGTGFENVDGDDLVNAMVDEASIFSFWETWNRI</sequence>
<evidence type="ECO:0000313" key="2">
    <source>
        <dbReference type="Proteomes" id="UP000191522"/>
    </source>
</evidence>
<dbReference type="Proteomes" id="UP000191522">
    <property type="component" value="Unassembled WGS sequence"/>
</dbReference>
<dbReference type="OrthoDB" id="4161332at2759"/>
<organism evidence="1 2">
    <name type="scientific">Penicillium decumbens</name>
    <dbReference type="NCBI Taxonomy" id="69771"/>
    <lineage>
        <taxon>Eukaryota</taxon>
        <taxon>Fungi</taxon>
        <taxon>Dikarya</taxon>
        <taxon>Ascomycota</taxon>
        <taxon>Pezizomycotina</taxon>
        <taxon>Eurotiomycetes</taxon>
        <taxon>Eurotiomycetidae</taxon>
        <taxon>Eurotiales</taxon>
        <taxon>Aspergillaceae</taxon>
        <taxon>Penicillium</taxon>
    </lineage>
</organism>
<keyword evidence="2" id="KW-1185">Reference proteome</keyword>
<proteinExistence type="predicted"/>
<dbReference type="EMBL" id="MDYL01000001">
    <property type="protein sequence ID" value="OQD78265.1"/>
    <property type="molecule type" value="Genomic_DNA"/>
</dbReference>
<dbReference type="STRING" id="69771.A0A1V6PMM3"/>
<dbReference type="InterPro" id="IPR052761">
    <property type="entry name" value="Fungal_Detox/Toxin_TFs"/>
</dbReference>